<dbReference type="RefSeq" id="WP_070993740.1">
    <property type="nucleotide sequence ID" value="NZ_CBCSHD010000006.1"/>
</dbReference>
<dbReference type="Gene3D" id="2.40.160.10">
    <property type="entry name" value="Porin"/>
    <property type="match status" value="1"/>
</dbReference>
<dbReference type="STRING" id="327939.BIW53_19805"/>
<dbReference type="OrthoDB" id="197869at2"/>
<dbReference type="Pfam" id="PF13609">
    <property type="entry name" value="Porin_4"/>
    <property type="match status" value="1"/>
</dbReference>
<organism evidence="3 4">
    <name type="scientific">Pseudoalteromonas byunsanensis</name>
    <dbReference type="NCBI Taxonomy" id="327939"/>
    <lineage>
        <taxon>Bacteria</taxon>
        <taxon>Pseudomonadati</taxon>
        <taxon>Pseudomonadota</taxon>
        <taxon>Gammaproteobacteria</taxon>
        <taxon>Alteromonadales</taxon>
        <taxon>Pseudoalteromonadaceae</taxon>
        <taxon>Pseudoalteromonas</taxon>
    </lineage>
</organism>
<keyword evidence="4" id="KW-1185">Reference proteome</keyword>
<dbReference type="GO" id="GO:0015288">
    <property type="term" value="F:porin activity"/>
    <property type="evidence" value="ECO:0007669"/>
    <property type="project" value="InterPro"/>
</dbReference>
<dbReference type="Proteomes" id="UP000180253">
    <property type="component" value="Unassembled WGS sequence"/>
</dbReference>
<feature type="signal peptide" evidence="1">
    <location>
        <begin position="1"/>
        <end position="20"/>
    </location>
</feature>
<evidence type="ECO:0000256" key="1">
    <source>
        <dbReference type="SAM" id="SignalP"/>
    </source>
</evidence>
<evidence type="ECO:0000313" key="3">
    <source>
        <dbReference type="EMBL" id="OHU93586.1"/>
    </source>
</evidence>
<feature type="domain" description="Porin" evidence="2">
    <location>
        <begin position="7"/>
        <end position="380"/>
    </location>
</feature>
<dbReference type="AlphaFoldDB" id="A0A1S1N2J5"/>
<dbReference type="InterPro" id="IPR033900">
    <property type="entry name" value="Gram_neg_porin_domain"/>
</dbReference>
<dbReference type="SUPFAM" id="SSF56935">
    <property type="entry name" value="Porins"/>
    <property type="match status" value="1"/>
</dbReference>
<sequence length="397" mass="43722">MKKRLIAVALCCAINGTAYGADLRINGFASIVAGSATDDNMSVFGYEDEISFSNESMFALQVSSDLGNGISATAQIVARGNEDYDAGFEWAYVSYDINEHLRLSAGKMRLPLFRYSDFIEVGYAYRWVRPPTSVYSFASTTPTGMSLLYTSQLGLWDSSLQIVYGRYEGKASAITDSDDSTLNDITGFNWTMSRDWLTLRASYVVAQTSISLNNSAPLVGLSGALQNYGLQEQLSQLVIDKDDGSFLGLGFAIDYSNFLLDGEYTEIEVDNSLLPEQSQYYISAGYRLEDWTLHVTYEDNDDKHPSSRFNQVPTTVTLANGSVVPVSTDPTNPNAPLIRDLMNGALNATRVNTNTITIGARYDFHPSAAFKIDWSRLDNDVINQDNDVIAVAVDLVF</sequence>
<dbReference type="InterPro" id="IPR023614">
    <property type="entry name" value="Porin_dom_sf"/>
</dbReference>
<proteinExistence type="predicted"/>
<feature type="chain" id="PRO_5010203841" description="Porin domain-containing protein" evidence="1">
    <location>
        <begin position="21"/>
        <end position="397"/>
    </location>
</feature>
<evidence type="ECO:0000313" key="4">
    <source>
        <dbReference type="Proteomes" id="UP000180253"/>
    </source>
</evidence>
<evidence type="ECO:0000259" key="2">
    <source>
        <dbReference type="Pfam" id="PF13609"/>
    </source>
</evidence>
<name>A0A1S1N2J5_9GAMM</name>
<gene>
    <name evidence="3" type="ORF">BIW53_19805</name>
</gene>
<dbReference type="GO" id="GO:0016020">
    <property type="term" value="C:membrane"/>
    <property type="evidence" value="ECO:0007669"/>
    <property type="project" value="InterPro"/>
</dbReference>
<comment type="caution">
    <text evidence="3">The sequence shown here is derived from an EMBL/GenBank/DDBJ whole genome shotgun (WGS) entry which is preliminary data.</text>
</comment>
<protein>
    <recommendedName>
        <fullName evidence="2">Porin domain-containing protein</fullName>
    </recommendedName>
</protein>
<reference evidence="3 4" key="1">
    <citation type="submission" date="2016-10" db="EMBL/GenBank/DDBJ databases">
        <title>Pseudoalteromonas amylolytica sp. nov., isolated from the surface seawater.</title>
        <authorList>
            <person name="Wu Y.-H."/>
            <person name="Cheng H."/>
            <person name="Jin X.-B."/>
            <person name="Wang C.-S."/>
            <person name="Xu X.-W."/>
        </authorList>
    </citation>
    <scope>NUCLEOTIDE SEQUENCE [LARGE SCALE GENOMIC DNA]</scope>
    <source>
        <strain evidence="3 4">JCM 12483</strain>
    </source>
</reference>
<dbReference type="EMBL" id="MNAN01000037">
    <property type="protein sequence ID" value="OHU93586.1"/>
    <property type="molecule type" value="Genomic_DNA"/>
</dbReference>
<accession>A0A1S1N2J5</accession>
<keyword evidence="1" id="KW-0732">Signal</keyword>